<dbReference type="OrthoDB" id="4045395at2759"/>
<evidence type="ECO:0008006" key="3">
    <source>
        <dbReference type="Google" id="ProtNLM"/>
    </source>
</evidence>
<dbReference type="GeneID" id="39586108"/>
<dbReference type="InterPro" id="IPR043047">
    <property type="entry name" value="Hri1_N_sf"/>
</dbReference>
<evidence type="ECO:0000313" key="1">
    <source>
        <dbReference type="EMBL" id="RSH79513.1"/>
    </source>
</evidence>
<dbReference type="STRING" id="105984.A0A427XL33"/>
<gene>
    <name evidence="1" type="ORF">EHS24_001565</name>
</gene>
<dbReference type="Gene3D" id="2.40.128.320">
    <property type="entry name" value="Protein HRI1, N-terminal domain"/>
    <property type="match status" value="1"/>
</dbReference>
<dbReference type="Proteomes" id="UP000279236">
    <property type="component" value="Unassembled WGS sequence"/>
</dbReference>
<keyword evidence="2" id="KW-1185">Reference proteome</keyword>
<dbReference type="InterPro" id="IPR031818">
    <property type="entry name" value="Hri1"/>
</dbReference>
<reference evidence="1 2" key="1">
    <citation type="submission" date="2018-11" db="EMBL/GenBank/DDBJ databases">
        <title>Genome sequence of Apiotrichum porosum DSM 27194.</title>
        <authorList>
            <person name="Aliyu H."/>
            <person name="Gorte O."/>
            <person name="Ochsenreither K."/>
        </authorList>
    </citation>
    <scope>NUCLEOTIDE SEQUENCE [LARGE SCALE GENOMIC DNA]</scope>
    <source>
        <strain evidence="1 2">DSM 27194</strain>
    </source>
</reference>
<protein>
    <recommendedName>
        <fullName evidence="3">Protein HRI1</fullName>
    </recommendedName>
</protein>
<proteinExistence type="predicted"/>
<name>A0A427XL33_9TREE</name>
<dbReference type="EMBL" id="RSCE01000010">
    <property type="protein sequence ID" value="RSH79513.1"/>
    <property type="molecule type" value="Genomic_DNA"/>
</dbReference>
<dbReference type="RefSeq" id="XP_028474660.1">
    <property type="nucleotide sequence ID" value="XM_028617353.1"/>
</dbReference>
<organism evidence="1 2">
    <name type="scientific">Apiotrichum porosum</name>
    <dbReference type="NCBI Taxonomy" id="105984"/>
    <lineage>
        <taxon>Eukaryota</taxon>
        <taxon>Fungi</taxon>
        <taxon>Dikarya</taxon>
        <taxon>Basidiomycota</taxon>
        <taxon>Agaricomycotina</taxon>
        <taxon>Tremellomycetes</taxon>
        <taxon>Trichosporonales</taxon>
        <taxon>Trichosporonaceae</taxon>
        <taxon>Apiotrichum</taxon>
    </lineage>
</organism>
<sequence>MTDDKMSAVRASKRVSIAWGGRPAREDTDTVVLTINDYSLDLRVFTEGPDTGGIDWAIVAFVHSVPTQGGKPVLRWDHIIDSRGGTDTGDEGAFEVLPNGDVLETGSMFNPARGKDESYEEIWRRFPVTPPAQYCVLERIDGAWGDDAVKDKRAFLGRFGPRALGVAQDGSTFRAYRDELKGGAGWSRVYEFDVGTVVPPVPVEQDAGWAVGDTVSVV</sequence>
<dbReference type="AlphaFoldDB" id="A0A427XL33"/>
<evidence type="ECO:0000313" key="2">
    <source>
        <dbReference type="Proteomes" id="UP000279236"/>
    </source>
</evidence>
<dbReference type="Pfam" id="PF16815">
    <property type="entry name" value="HRI1"/>
    <property type="match status" value="1"/>
</dbReference>
<accession>A0A427XL33</accession>
<comment type="caution">
    <text evidence="1">The sequence shown here is derived from an EMBL/GenBank/DDBJ whole genome shotgun (WGS) entry which is preliminary data.</text>
</comment>